<sequence length="380" mass="42500">MLAVHFGAGNIGRGFIGTLLSDANYHTVFVDVNEAIIHAINERKQYPVILAGEEEQEKIVSNISGIVSTEEPEEVSKNIAKADIVTTAVGPQVLPIIARNIAEGLVKRFDEKNDYLNVIACENMIGGSSLLKEKVLEHLPQEYHALLEERVGFPDAAVDRIVPNQENDDLLAVTVEPYYEWVVSLNDVKGEVPDIKGITYVEDLTSYIERKLFTVNTGHAAIAYLGDQFGYNTIKEATQDQEVITTVNGALQETGHVLIQLYGFDGATHKKYRKKIINRFKNPYLNDEITRVARGPKRKLGEKDRLIRPALQYVELFNEAPKYLIKVIISALDYSNEADAEAVELQQMIQESGYARVLEDVCGLSPDEPLYDYIMDELGN</sequence>
<evidence type="ECO:0000313" key="11">
    <source>
        <dbReference type="Proteomes" id="UP001224359"/>
    </source>
</evidence>
<accession>A0ABT9VE70</accession>
<keyword evidence="5 7" id="KW-0520">NAD</keyword>
<dbReference type="Gene3D" id="3.40.50.720">
    <property type="entry name" value="NAD(P)-binding Rossmann-like Domain"/>
    <property type="match status" value="1"/>
</dbReference>
<protein>
    <recommendedName>
        <fullName evidence="3 7">Mannitol-1-phosphate 5-dehydrogenase</fullName>
        <ecNumber evidence="2 7">1.1.1.17</ecNumber>
    </recommendedName>
</protein>
<reference evidence="10 11" key="1">
    <citation type="submission" date="2023-07" db="EMBL/GenBank/DDBJ databases">
        <title>Genomic Encyclopedia of Type Strains, Phase IV (KMG-IV): sequencing the most valuable type-strain genomes for metagenomic binning, comparative biology and taxonomic classification.</title>
        <authorList>
            <person name="Goeker M."/>
        </authorList>
    </citation>
    <scope>NUCLEOTIDE SEQUENCE [LARGE SCALE GENOMIC DNA]</scope>
    <source>
        <strain evidence="10 11">DSM 16460</strain>
    </source>
</reference>
<evidence type="ECO:0000256" key="3">
    <source>
        <dbReference type="ARBA" id="ARBA00016219"/>
    </source>
</evidence>
<dbReference type="HAMAP" id="MF_00196">
    <property type="entry name" value="Mannitol_dehydrog"/>
    <property type="match status" value="1"/>
</dbReference>
<dbReference type="NCBIfam" id="NF002647">
    <property type="entry name" value="PRK02318.1-3"/>
    <property type="match status" value="1"/>
</dbReference>
<dbReference type="NCBIfam" id="NF002646">
    <property type="entry name" value="PRK02318.1-2"/>
    <property type="match status" value="1"/>
</dbReference>
<evidence type="ECO:0000256" key="7">
    <source>
        <dbReference type="HAMAP-Rule" id="MF_00196"/>
    </source>
</evidence>
<proteinExistence type="inferred from homology"/>
<dbReference type="InterPro" id="IPR023028">
    <property type="entry name" value="Mannitol_1_phos_5_DH"/>
</dbReference>
<dbReference type="EMBL" id="JAUSTQ010000004">
    <property type="protein sequence ID" value="MDQ0159262.1"/>
    <property type="molecule type" value="Genomic_DNA"/>
</dbReference>
<keyword evidence="11" id="KW-1185">Reference proteome</keyword>
<dbReference type="EC" id="1.1.1.17" evidence="2 7"/>
<evidence type="ECO:0000256" key="5">
    <source>
        <dbReference type="ARBA" id="ARBA00023027"/>
    </source>
</evidence>
<dbReference type="Proteomes" id="UP001224359">
    <property type="component" value="Unassembled WGS sequence"/>
</dbReference>
<dbReference type="GO" id="GO:0008926">
    <property type="term" value="F:mannitol-1-phosphate 5-dehydrogenase activity"/>
    <property type="evidence" value="ECO:0007669"/>
    <property type="project" value="UniProtKB-EC"/>
</dbReference>
<feature type="domain" description="Mannitol dehydrogenase N-terminal" evidence="8">
    <location>
        <begin position="2"/>
        <end position="196"/>
    </location>
</feature>
<dbReference type="InterPro" id="IPR000669">
    <property type="entry name" value="Mannitol_DH"/>
</dbReference>
<organism evidence="10 11">
    <name type="scientific">Alkalibacillus salilacus</name>
    <dbReference type="NCBI Taxonomy" id="284582"/>
    <lineage>
        <taxon>Bacteria</taxon>
        <taxon>Bacillati</taxon>
        <taxon>Bacillota</taxon>
        <taxon>Bacilli</taxon>
        <taxon>Bacillales</taxon>
        <taxon>Bacillaceae</taxon>
        <taxon>Alkalibacillus</taxon>
    </lineage>
</organism>
<gene>
    <name evidence="7" type="primary">mtlD</name>
    <name evidence="10" type="ORF">J2S77_001226</name>
</gene>
<dbReference type="InterPro" id="IPR013118">
    <property type="entry name" value="Mannitol_DH_C"/>
</dbReference>
<dbReference type="NCBIfam" id="NF002652">
    <property type="entry name" value="PRK02318.2-5"/>
    <property type="match status" value="1"/>
</dbReference>
<dbReference type="Pfam" id="PF01232">
    <property type="entry name" value="Mannitol_dh"/>
    <property type="match status" value="1"/>
</dbReference>
<dbReference type="NCBIfam" id="NF002649">
    <property type="entry name" value="PRK02318.2-1"/>
    <property type="match status" value="1"/>
</dbReference>
<evidence type="ECO:0000256" key="4">
    <source>
        <dbReference type="ARBA" id="ARBA00023002"/>
    </source>
</evidence>
<dbReference type="RefSeq" id="WP_306975604.1">
    <property type="nucleotide sequence ID" value="NZ_JAUSTQ010000004.1"/>
</dbReference>
<dbReference type="Gene3D" id="1.10.1040.10">
    <property type="entry name" value="N-(1-d-carboxylethyl)-l-norvaline Dehydrogenase, domain 2"/>
    <property type="match status" value="1"/>
</dbReference>
<feature type="domain" description="Mannitol dehydrogenase C-terminal" evidence="9">
    <location>
        <begin position="203"/>
        <end position="346"/>
    </location>
</feature>
<dbReference type="SUPFAM" id="SSF48179">
    <property type="entry name" value="6-phosphogluconate dehydrogenase C-terminal domain-like"/>
    <property type="match status" value="1"/>
</dbReference>
<evidence type="ECO:0000259" key="8">
    <source>
        <dbReference type="Pfam" id="PF01232"/>
    </source>
</evidence>
<comment type="catalytic activity">
    <reaction evidence="6 7">
        <text>D-mannitol 1-phosphate + NAD(+) = beta-D-fructose 6-phosphate + NADH + H(+)</text>
        <dbReference type="Rhea" id="RHEA:19661"/>
        <dbReference type="ChEBI" id="CHEBI:15378"/>
        <dbReference type="ChEBI" id="CHEBI:57540"/>
        <dbReference type="ChEBI" id="CHEBI:57634"/>
        <dbReference type="ChEBI" id="CHEBI:57945"/>
        <dbReference type="ChEBI" id="CHEBI:61381"/>
        <dbReference type="EC" id="1.1.1.17"/>
    </reaction>
</comment>
<dbReference type="PANTHER" id="PTHR30524:SF0">
    <property type="entry name" value="ALTRONATE OXIDOREDUCTASE-RELATED"/>
    <property type="match status" value="1"/>
</dbReference>
<dbReference type="InterPro" id="IPR013131">
    <property type="entry name" value="Mannitol_DH_N"/>
</dbReference>
<dbReference type="PRINTS" id="PR00084">
    <property type="entry name" value="MTLDHDRGNASE"/>
</dbReference>
<comment type="caution">
    <text evidence="10">The sequence shown here is derived from an EMBL/GenBank/DDBJ whole genome shotgun (WGS) entry which is preliminary data.</text>
</comment>
<evidence type="ECO:0000256" key="2">
    <source>
        <dbReference type="ARBA" id="ARBA00012939"/>
    </source>
</evidence>
<name>A0ABT9VE70_9BACI</name>
<evidence type="ECO:0000313" key="10">
    <source>
        <dbReference type="EMBL" id="MDQ0159262.1"/>
    </source>
</evidence>
<dbReference type="Pfam" id="PF08125">
    <property type="entry name" value="Mannitol_dh_C"/>
    <property type="match status" value="1"/>
</dbReference>
<evidence type="ECO:0000256" key="6">
    <source>
        <dbReference type="ARBA" id="ARBA00048615"/>
    </source>
</evidence>
<dbReference type="InterPro" id="IPR013328">
    <property type="entry name" value="6PGD_dom2"/>
</dbReference>
<dbReference type="InterPro" id="IPR023027">
    <property type="entry name" value="Mannitol_DH_CS"/>
</dbReference>
<dbReference type="InterPro" id="IPR008927">
    <property type="entry name" value="6-PGluconate_DH-like_C_sf"/>
</dbReference>
<dbReference type="PANTHER" id="PTHR30524">
    <property type="entry name" value="MANNITOL-1-PHOSPHATE 5-DEHYDROGENASE"/>
    <property type="match status" value="1"/>
</dbReference>
<comment type="similarity">
    <text evidence="1 7">Belongs to the mannitol dehydrogenase family.</text>
</comment>
<evidence type="ECO:0000259" key="9">
    <source>
        <dbReference type="Pfam" id="PF08125"/>
    </source>
</evidence>
<dbReference type="SUPFAM" id="SSF51735">
    <property type="entry name" value="NAD(P)-binding Rossmann-fold domains"/>
    <property type="match status" value="1"/>
</dbReference>
<evidence type="ECO:0000256" key="1">
    <source>
        <dbReference type="ARBA" id="ARBA00006541"/>
    </source>
</evidence>
<dbReference type="InterPro" id="IPR036291">
    <property type="entry name" value="NAD(P)-bd_dom_sf"/>
</dbReference>
<feature type="binding site" evidence="7">
    <location>
        <begin position="3"/>
        <end position="14"/>
    </location>
    <ligand>
        <name>NAD(+)</name>
        <dbReference type="ChEBI" id="CHEBI:57540"/>
    </ligand>
</feature>
<dbReference type="PROSITE" id="PS00974">
    <property type="entry name" value="MANNITOL_DHGENASE"/>
    <property type="match status" value="1"/>
</dbReference>
<dbReference type="NCBIfam" id="NF002650">
    <property type="entry name" value="PRK02318.2-2"/>
    <property type="match status" value="1"/>
</dbReference>
<keyword evidence="4 7" id="KW-0560">Oxidoreductase</keyword>